<gene>
    <name evidence="2" type="ORF">EB796_019623</name>
</gene>
<dbReference type="Proteomes" id="UP000593567">
    <property type="component" value="Unassembled WGS sequence"/>
</dbReference>
<evidence type="ECO:0000256" key="1">
    <source>
        <dbReference type="SAM" id="MobiDB-lite"/>
    </source>
</evidence>
<name>A0A7J7J8M2_BUGNE</name>
<reference evidence="2" key="1">
    <citation type="submission" date="2020-06" db="EMBL/GenBank/DDBJ databases">
        <title>Draft genome of Bugula neritina, a colonial animal packing powerful symbionts and potential medicines.</title>
        <authorList>
            <person name="Rayko M."/>
        </authorList>
    </citation>
    <scope>NUCLEOTIDE SEQUENCE [LARGE SCALE GENOMIC DNA]</scope>
    <source>
        <strain evidence="2">Kwan_BN1</strain>
    </source>
</reference>
<evidence type="ECO:0000313" key="3">
    <source>
        <dbReference type="Proteomes" id="UP000593567"/>
    </source>
</evidence>
<dbReference type="EMBL" id="VXIV02002908">
    <property type="protein sequence ID" value="KAF6022074.1"/>
    <property type="molecule type" value="Genomic_DNA"/>
</dbReference>
<accession>A0A7J7J8M2</accession>
<keyword evidence="3" id="KW-1185">Reference proteome</keyword>
<sequence length="409" mass="46490">MAAAACGPSREPAPTCPPDVSDTLDVLQGVESIATRDYTRGLHNDHINFVAMDTQSGNKVLLTLYYHKEKDQLLGLSKSGKTLFTATDFSSQFCPPCTMTAYKRNIRLQGLIKKEFQSQVMKLMNHSLPCDSPNSELRIRTHQDKNLFYNLNDKVVAKVKKSQRMLTIEFYEPLTPAVKSLMLVALMRRQLLYEKFQNHRLTPTFVNMPTVYVPAISRYWPSSLLHRVALSSILLEDKSYYIRASNYCLDSDSYYLDIMSESTRQVLNNVKFEPNVEGGKLQWANMQTLCFTARGVTCGEAMEVNDAIGDILAYKMNDKVYNQCGSQLASIIEPSYEQGKCLEGQIVRSGTCSSHLCAVSHNRHRCAVEMRILNDVPTELRAFALAWAIRNYFNIYMLHQTPIPYIQEL</sequence>
<evidence type="ECO:0000313" key="2">
    <source>
        <dbReference type="EMBL" id="KAF6022074.1"/>
    </source>
</evidence>
<comment type="caution">
    <text evidence="2">The sequence shown here is derived from an EMBL/GenBank/DDBJ whole genome shotgun (WGS) entry which is preliminary data.</text>
</comment>
<organism evidence="2 3">
    <name type="scientific">Bugula neritina</name>
    <name type="common">Brown bryozoan</name>
    <name type="synonym">Sertularia neritina</name>
    <dbReference type="NCBI Taxonomy" id="10212"/>
    <lineage>
        <taxon>Eukaryota</taxon>
        <taxon>Metazoa</taxon>
        <taxon>Spiralia</taxon>
        <taxon>Lophotrochozoa</taxon>
        <taxon>Bryozoa</taxon>
        <taxon>Gymnolaemata</taxon>
        <taxon>Cheilostomatida</taxon>
        <taxon>Flustrina</taxon>
        <taxon>Buguloidea</taxon>
        <taxon>Bugulidae</taxon>
        <taxon>Bugula</taxon>
    </lineage>
</organism>
<proteinExistence type="predicted"/>
<protein>
    <submittedName>
        <fullName evidence="2">Uncharacterized protein</fullName>
    </submittedName>
</protein>
<dbReference type="AlphaFoldDB" id="A0A7J7J8M2"/>
<feature type="region of interest" description="Disordered" evidence="1">
    <location>
        <begin position="1"/>
        <end position="21"/>
    </location>
</feature>